<keyword evidence="1" id="KW-0812">Transmembrane</keyword>
<keyword evidence="1" id="KW-0472">Membrane</keyword>
<proteinExistence type="predicted"/>
<evidence type="ECO:0000256" key="1">
    <source>
        <dbReference type="SAM" id="Phobius"/>
    </source>
</evidence>
<dbReference type="AlphaFoldDB" id="A0A2J5HR60"/>
<keyword evidence="3" id="KW-1185">Reference proteome</keyword>
<accession>A0A2J5HR60</accession>
<keyword evidence="1" id="KW-1133">Transmembrane helix</keyword>
<protein>
    <submittedName>
        <fullName evidence="2">Uncharacterized protein</fullName>
    </submittedName>
</protein>
<feature type="transmembrane region" description="Helical" evidence="1">
    <location>
        <begin position="43"/>
        <end position="62"/>
    </location>
</feature>
<feature type="transmembrane region" description="Helical" evidence="1">
    <location>
        <begin position="69"/>
        <end position="89"/>
    </location>
</feature>
<gene>
    <name evidence="2" type="ORF">BDW42DRAFT_121941</name>
</gene>
<feature type="transmembrane region" description="Helical" evidence="1">
    <location>
        <begin position="95"/>
        <end position="114"/>
    </location>
</feature>
<dbReference type="OrthoDB" id="4501940at2759"/>
<dbReference type="EMBL" id="KZ559555">
    <property type="protein sequence ID" value="PLN79771.1"/>
    <property type="molecule type" value="Genomic_DNA"/>
</dbReference>
<organism evidence="2 3">
    <name type="scientific">Aspergillus taichungensis</name>
    <dbReference type="NCBI Taxonomy" id="482145"/>
    <lineage>
        <taxon>Eukaryota</taxon>
        <taxon>Fungi</taxon>
        <taxon>Dikarya</taxon>
        <taxon>Ascomycota</taxon>
        <taxon>Pezizomycotina</taxon>
        <taxon>Eurotiomycetes</taxon>
        <taxon>Eurotiomycetidae</taxon>
        <taxon>Eurotiales</taxon>
        <taxon>Aspergillaceae</taxon>
        <taxon>Aspergillus</taxon>
        <taxon>Aspergillus subgen. Circumdati</taxon>
    </lineage>
</organism>
<evidence type="ECO:0000313" key="3">
    <source>
        <dbReference type="Proteomes" id="UP000235023"/>
    </source>
</evidence>
<reference evidence="3" key="1">
    <citation type="submission" date="2017-12" db="EMBL/GenBank/DDBJ databases">
        <authorList>
            <consortium name="DOE Joint Genome Institute"/>
            <person name="Mondo S.J."/>
            <person name="Kjaerbolling I."/>
            <person name="Vesth T.C."/>
            <person name="Frisvad J.C."/>
            <person name="Nybo J.L."/>
            <person name="Theobald S."/>
            <person name="Kuo A."/>
            <person name="Bowyer P."/>
            <person name="Matsuda Y."/>
            <person name="Lyhne E.K."/>
            <person name="Kogle M.E."/>
            <person name="Clum A."/>
            <person name="Lipzen A."/>
            <person name="Salamov A."/>
            <person name="Ngan C.Y."/>
            <person name="Daum C."/>
            <person name="Chiniquy J."/>
            <person name="Barry K."/>
            <person name="LaButti K."/>
            <person name="Haridas S."/>
            <person name="Simmons B.A."/>
            <person name="Magnuson J.K."/>
            <person name="Mortensen U.H."/>
            <person name="Larsen T.O."/>
            <person name="Grigoriev I.V."/>
            <person name="Baker S.E."/>
            <person name="Andersen M.R."/>
            <person name="Nordberg H.P."/>
            <person name="Cantor M.N."/>
            <person name="Hua S.X."/>
        </authorList>
    </citation>
    <scope>NUCLEOTIDE SEQUENCE [LARGE SCALE GENOMIC DNA]</scope>
    <source>
        <strain evidence="3">IBT 19404</strain>
    </source>
</reference>
<name>A0A2J5HR60_9EURO</name>
<feature type="transmembrane region" description="Helical" evidence="1">
    <location>
        <begin position="18"/>
        <end position="37"/>
    </location>
</feature>
<dbReference type="Proteomes" id="UP000235023">
    <property type="component" value="Unassembled WGS sequence"/>
</dbReference>
<sequence length="164" mass="18404">MSFWFPTDYGDDYQRKSLWLRAGALCCSSLGLILLVTRHIHPFTLLFALPVAWSIADGRLLGQGRAAHFLAYVVLDFLCAVFFIWNIPVTVLAGVVQWSFITIVMAMFFSAAVYDISPPAWISTPTLTKTSGRFFHGLIFIRAAVRLLEESRLFGRDNGVQLPT</sequence>
<evidence type="ECO:0000313" key="2">
    <source>
        <dbReference type="EMBL" id="PLN79771.1"/>
    </source>
</evidence>